<evidence type="ECO:0000313" key="2">
    <source>
        <dbReference type="Proteomes" id="UP000265515"/>
    </source>
</evidence>
<evidence type="ECO:0000313" key="1">
    <source>
        <dbReference type="EMBL" id="GBG59944.1"/>
    </source>
</evidence>
<gene>
    <name evidence="1" type="ORF">CBR_g66750</name>
</gene>
<proteinExistence type="predicted"/>
<keyword evidence="2" id="KW-1185">Reference proteome</keyword>
<protein>
    <submittedName>
        <fullName evidence="1">Uncharacterized protein</fullName>
    </submittedName>
</protein>
<dbReference type="EMBL" id="BFEA01000007">
    <property type="protein sequence ID" value="GBG59944.1"/>
    <property type="molecule type" value="Genomic_DNA"/>
</dbReference>
<accession>A0A388JQ63</accession>
<organism evidence="1 2">
    <name type="scientific">Chara braunii</name>
    <name type="common">Braun's stonewort</name>
    <dbReference type="NCBI Taxonomy" id="69332"/>
    <lineage>
        <taxon>Eukaryota</taxon>
        <taxon>Viridiplantae</taxon>
        <taxon>Streptophyta</taxon>
        <taxon>Charophyceae</taxon>
        <taxon>Charales</taxon>
        <taxon>Characeae</taxon>
        <taxon>Chara</taxon>
    </lineage>
</organism>
<dbReference type="Proteomes" id="UP000265515">
    <property type="component" value="Unassembled WGS sequence"/>
</dbReference>
<dbReference type="AlphaFoldDB" id="A0A388JQ63"/>
<sequence length="142" mass="14953">MLDDCVMAGVEGLGRRGAGVTTVAEVVDDDGCARDVLVGEVHVEGVSVEVEAEACSEEEVGCGVEDEVVCGAEEGGAVVVTTVMAREFPLIVATRSEMVDMVVFMLAMDDWREASAWRMVVRSGKAMVVAGWSLVRSGLNAI</sequence>
<comment type="caution">
    <text evidence="1">The sequence shown here is derived from an EMBL/GenBank/DDBJ whole genome shotgun (WGS) entry which is preliminary data.</text>
</comment>
<reference evidence="1 2" key="1">
    <citation type="journal article" date="2018" name="Cell">
        <title>The Chara Genome: Secondary Complexity and Implications for Plant Terrestrialization.</title>
        <authorList>
            <person name="Nishiyama T."/>
            <person name="Sakayama H."/>
            <person name="Vries J.D."/>
            <person name="Buschmann H."/>
            <person name="Saint-Marcoux D."/>
            <person name="Ullrich K.K."/>
            <person name="Haas F.B."/>
            <person name="Vanderstraeten L."/>
            <person name="Becker D."/>
            <person name="Lang D."/>
            <person name="Vosolsobe S."/>
            <person name="Rombauts S."/>
            <person name="Wilhelmsson P.K.I."/>
            <person name="Janitza P."/>
            <person name="Kern R."/>
            <person name="Heyl A."/>
            <person name="Rumpler F."/>
            <person name="Villalobos L.I.A.C."/>
            <person name="Clay J.M."/>
            <person name="Skokan R."/>
            <person name="Toyoda A."/>
            <person name="Suzuki Y."/>
            <person name="Kagoshima H."/>
            <person name="Schijlen E."/>
            <person name="Tajeshwar N."/>
            <person name="Catarino B."/>
            <person name="Hetherington A.J."/>
            <person name="Saltykova A."/>
            <person name="Bonnot C."/>
            <person name="Breuninger H."/>
            <person name="Symeonidi A."/>
            <person name="Radhakrishnan G.V."/>
            <person name="Van Nieuwerburgh F."/>
            <person name="Deforce D."/>
            <person name="Chang C."/>
            <person name="Karol K.G."/>
            <person name="Hedrich R."/>
            <person name="Ulvskov P."/>
            <person name="Glockner G."/>
            <person name="Delwiche C.F."/>
            <person name="Petrasek J."/>
            <person name="Van de Peer Y."/>
            <person name="Friml J."/>
            <person name="Beilby M."/>
            <person name="Dolan L."/>
            <person name="Kohara Y."/>
            <person name="Sugano S."/>
            <person name="Fujiyama A."/>
            <person name="Delaux P.-M."/>
            <person name="Quint M."/>
            <person name="TheiBen G."/>
            <person name="Hagemann M."/>
            <person name="Harholt J."/>
            <person name="Dunand C."/>
            <person name="Zachgo S."/>
            <person name="Langdale J."/>
            <person name="Maumus F."/>
            <person name="Straeten D.V.D."/>
            <person name="Gould S.B."/>
            <person name="Rensing S.A."/>
        </authorList>
    </citation>
    <scope>NUCLEOTIDE SEQUENCE [LARGE SCALE GENOMIC DNA]</scope>
    <source>
        <strain evidence="1 2">S276</strain>
    </source>
</reference>
<dbReference type="Gramene" id="GBG59944">
    <property type="protein sequence ID" value="GBG59944"/>
    <property type="gene ID" value="CBR_g66750"/>
</dbReference>
<name>A0A388JQ63_CHABU</name>